<feature type="domain" description="DUF7148" evidence="1">
    <location>
        <begin position="84"/>
        <end position="202"/>
    </location>
</feature>
<evidence type="ECO:0000259" key="1">
    <source>
        <dbReference type="Pfam" id="PF23650"/>
    </source>
</evidence>
<dbReference type="PANTHER" id="PTHR36352:SF1">
    <property type="entry name" value="EXPRESSED PROTEIN"/>
    <property type="match status" value="1"/>
</dbReference>
<proteinExistence type="predicted"/>
<dbReference type="Pfam" id="PF23650">
    <property type="entry name" value="DUF7148"/>
    <property type="match status" value="1"/>
</dbReference>
<evidence type="ECO:0000313" key="3">
    <source>
        <dbReference type="Proteomes" id="UP001141552"/>
    </source>
</evidence>
<dbReference type="InterPro" id="IPR055572">
    <property type="entry name" value="DUF7148"/>
</dbReference>
<protein>
    <recommendedName>
        <fullName evidence="1">DUF7148 domain-containing protein</fullName>
    </recommendedName>
</protein>
<name>A0A9Q0FEQ5_9ROSI</name>
<accession>A0A9Q0FEQ5</accession>
<reference evidence="2" key="1">
    <citation type="submission" date="2022-02" db="EMBL/GenBank/DDBJ databases">
        <authorList>
            <person name="Henning P.M."/>
            <person name="McCubbin A.G."/>
            <person name="Shore J.S."/>
        </authorList>
    </citation>
    <scope>NUCLEOTIDE SEQUENCE</scope>
    <source>
        <strain evidence="2">F60SS</strain>
        <tissue evidence="2">Leaves</tissue>
    </source>
</reference>
<keyword evidence="3" id="KW-1185">Reference proteome</keyword>
<dbReference type="Proteomes" id="UP001141552">
    <property type="component" value="Unassembled WGS sequence"/>
</dbReference>
<gene>
    <name evidence="2" type="ORF">Tsubulata_001332</name>
</gene>
<dbReference type="EMBL" id="JAKUCV010005726">
    <property type="protein sequence ID" value="KAJ4830118.1"/>
    <property type="molecule type" value="Genomic_DNA"/>
</dbReference>
<dbReference type="GO" id="GO:0009535">
    <property type="term" value="C:chloroplast thylakoid membrane"/>
    <property type="evidence" value="ECO:0007669"/>
    <property type="project" value="TreeGrafter"/>
</dbReference>
<reference evidence="2" key="2">
    <citation type="journal article" date="2023" name="Plants (Basel)">
        <title>Annotation of the Turnera subulata (Passifloraceae) Draft Genome Reveals the S-Locus Evolved after the Divergence of Turneroideae from Passifloroideae in a Stepwise Manner.</title>
        <authorList>
            <person name="Henning P.M."/>
            <person name="Roalson E.H."/>
            <person name="Mir W."/>
            <person name="McCubbin A.G."/>
            <person name="Shore J.S."/>
        </authorList>
    </citation>
    <scope>NUCLEOTIDE SEQUENCE</scope>
    <source>
        <strain evidence="2">F60SS</strain>
    </source>
</reference>
<comment type="caution">
    <text evidence="2">The sequence shown here is derived from an EMBL/GenBank/DDBJ whole genome shotgun (WGS) entry which is preliminary data.</text>
</comment>
<sequence>MGCATTTRQLLLISTPATSRLHLSSSLPFSRLLVTSTSSHVNGHKNRFLWLCESSSITHRNLAAVSKSSPADDSNIVAADDDGEDGVSLGTLKLPSNTNLDRFETLLFQWANSLCQGANLPLPVPLKVDKIAGGARLGFISIDDGKTEVLVYIDCLVFPASGGSGPIFRAIRNGPLKDKSPPGEPRIMKSLLAALQKSVAITTA</sequence>
<dbReference type="PANTHER" id="PTHR36352">
    <property type="entry name" value="EXPRESSED PROTEIN"/>
    <property type="match status" value="1"/>
</dbReference>
<dbReference type="AlphaFoldDB" id="A0A9Q0FEQ5"/>
<organism evidence="2 3">
    <name type="scientific">Turnera subulata</name>
    <dbReference type="NCBI Taxonomy" id="218843"/>
    <lineage>
        <taxon>Eukaryota</taxon>
        <taxon>Viridiplantae</taxon>
        <taxon>Streptophyta</taxon>
        <taxon>Embryophyta</taxon>
        <taxon>Tracheophyta</taxon>
        <taxon>Spermatophyta</taxon>
        <taxon>Magnoliopsida</taxon>
        <taxon>eudicotyledons</taxon>
        <taxon>Gunneridae</taxon>
        <taxon>Pentapetalae</taxon>
        <taxon>rosids</taxon>
        <taxon>fabids</taxon>
        <taxon>Malpighiales</taxon>
        <taxon>Passifloraceae</taxon>
        <taxon>Turnera</taxon>
    </lineage>
</organism>
<dbReference type="GO" id="GO:0009570">
    <property type="term" value="C:chloroplast stroma"/>
    <property type="evidence" value="ECO:0007669"/>
    <property type="project" value="TreeGrafter"/>
</dbReference>
<evidence type="ECO:0000313" key="2">
    <source>
        <dbReference type="EMBL" id="KAJ4830118.1"/>
    </source>
</evidence>
<dbReference type="OrthoDB" id="1930092at2759"/>